<gene>
    <name evidence="1" type="ORF">A3Q56_01316</name>
</gene>
<comment type="caution">
    <text evidence="1">The sequence shown here is derived from an EMBL/GenBank/DDBJ whole genome shotgun (WGS) entry which is preliminary data.</text>
</comment>
<evidence type="ECO:0000313" key="2">
    <source>
        <dbReference type="Proteomes" id="UP000078046"/>
    </source>
</evidence>
<dbReference type="AlphaFoldDB" id="A0A177B9H5"/>
<sequence>MISSGIVSFAVNDRFTSMPQYSTFNDQLKNIYWMPVLSSVRVIVDILIHQQANEVCTLGLYIRAFNLLR</sequence>
<proteinExistence type="predicted"/>
<evidence type="ECO:0000313" key="1">
    <source>
        <dbReference type="EMBL" id="OAF70949.1"/>
    </source>
</evidence>
<keyword evidence="2" id="KW-1185">Reference proteome</keyword>
<reference evidence="1 2" key="1">
    <citation type="submission" date="2016-04" db="EMBL/GenBank/DDBJ databases">
        <title>The genome of Intoshia linei affirms orthonectids as highly simplified spiralians.</title>
        <authorList>
            <person name="Mikhailov K.V."/>
            <person name="Slusarev G.S."/>
            <person name="Nikitin M.A."/>
            <person name="Logacheva M.D."/>
            <person name="Penin A."/>
            <person name="Aleoshin V."/>
            <person name="Panchin Y.V."/>
        </authorList>
    </citation>
    <scope>NUCLEOTIDE SEQUENCE [LARGE SCALE GENOMIC DNA]</scope>
    <source>
        <strain evidence="1">Intl2013</strain>
        <tissue evidence="1">Whole animal</tissue>
    </source>
</reference>
<organism evidence="1 2">
    <name type="scientific">Intoshia linei</name>
    <dbReference type="NCBI Taxonomy" id="1819745"/>
    <lineage>
        <taxon>Eukaryota</taxon>
        <taxon>Metazoa</taxon>
        <taxon>Spiralia</taxon>
        <taxon>Lophotrochozoa</taxon>
        <taxon>Mesozoa</taxon>
        <taxon>Orthonectida</taxon>
        <taxon>Rhopaluridae</taxon>
        <taxon>Intoshia</taxon>
    </lineage>
</organism>
<name>A0A177B9H5_9BILA</name>
<dbReference type="EMBL" id="LWCA01000096">
    <property type="protein sequence ID" value="OAF70949.1"/>
    <property type="molecule type" value="Genomic_DNA"/>
</dbReference>
<accession>A0A177B9H5</accession>
<protein>
    <submittedName>
        <fullName evidence="1">Uncharacterized protein</fullName>
    </submittedName>
</protein>
<dbReference type="Proteomes" id="UP000078046">
    <property type="component" value="Unassembled WGS sequence"/>
</dbReference>